<dbReference type="RefSeq" id="XP_004354109.1">
    <property type="nucleotide sequence ID" value="XM_004354057.1"/>
</dbReference>
<reference evidence="4" key="1">
    <citation type="journal article" date="2011" name="Genome Res.">
        <title>Phylogeny-wide analysis of social amoeba genomes highlights ancient origins for complex intercellular communication.</title>
        <authorList>
            <person name="Heidel A.J."/>
            <person name="Lawal H.M."/>
            <person name="Felder M."/>
            <person name="Schilde C."/>
            <person name="Helps N.R."/>
            <person name="Tunggal B."/>
            <person name="Rivero F."/>
            <person name="John U."/>
            <person name="Schleicher M."/>
            <person name="Eichinger L."/>
            <person name="Platzer M."/>
            <person name="Noegel A.A."/>
            <person name="Schaap P."/>
            <person name="Gloeckner G."/>
        </authorList>
    </citation>
    <scope>NUCLEOTIDE SEQUENCE [LARGE SCALE GENOMIC DNA]</scope>
    <source>
        <strain evidence="4">SH3</strain>
    </source>
</reference>
<dbReference type="InterPro" id="IPR004217">
    <property type="entry name" value="Tim10-like"/>
</dbReference>
<keyword evidence="1" id="KW-0813">Transport</keyword>
<keyword evidence="1" id="KW-0143">Chaperone</keyword>
<dbReference type="GO" id="GO:0005743">
    <property type="term" value="C:mitochondrial inner membrane"/>
    <property type="evidence" value="ECO:0007669"/>
    <property type="project" value="UniProtKB-SubCell"/>
</dbReference>
<keyword evidence="1" id="KW-0653">Protein transport</keyword>
<dbReference type="Pfam" id="PF02953">
    <property type="entry name" value="zf-Tim10_DDP"/>
    <property type="match status" value="1"/>
</dbReference>
<comment type="domain">
    <text evidence="1">The twin CX3C motif contains 4 conserved Cys residues that form 2 disulfide bonds in the mitochondrial intermembrane space.</text>
</comment>
<evidence type="ECO:0000313" key="4">
    <source>
        <dbReference type="Proteomes" id="UP000007797"/>
    </source>
</evidence>
<dbReference type="KEGG" id="dfa:DFA_10201"/>
<evidence type="ECO:0000256" key="1">
    <source>
        <dbReference type="RuleBase" id="RU367043"/>
    </source>
</evidence>
<organism evidence="3 4">
    <name type="scientific">Cavenderia fasciculata</name>
    <name type="common">Slime mold</name>
    <name type="synonym">Dictyostelium fasciculatum</name>
    <dbReference type="NCBI Taxonomy" id="261658"/>
    <lineage>
        <taxon>Eukaryota</taxon>
        <taxon>Amoebozoa</taxon>
        <taxon>Evosea</taxon>
        <taxon>Eumycetozoa</taxon>
        <taxon>Dictyostelia</taxon>
        <taxon>Acytosteliales</taxon>
        <taxon>Cavenderiaceae</taxon>
        <taxon>Cavenderia</taxon>
    </lineage>
</organism>
<dbReference type="Proteomes" id="UP000007797">
    <property type="component" value="Unassembled WGS sequence"/>
</dbReference>
<dbReference type="OMA" id="CITNFRI"/>
<evidence type="ECO:0000259" key="2">
    <source>
        <dbReference type="Pfam" id="PF02953"/>
    </source>
</evidence>
<dbReference type="GeneID" id="14867107"/>
<dbReference type="SUPFAM" id="SSF144122">
    <property type="entry name" value="Tim10-like"/>
    <property type="match status" value="1"/>
</dbReference>
<gene>
    <name evidence="3" type="primary">timm9</name>
    <name evidence="3" type="ORF">DFA_10201</name>
</gene>
<dbReference type="InterPro" id="IPR035427">
    <property type="entry name" value="Tim10-like_dom_sf"/>
</dbReference>
<keyword evidence="1" id="KW-0496">Mitochondrion</keyword>
<dbReference type="EMBL" id="GL883026">
    <property type="protein sequence ID" value="EGG15367.1"/>
    <property type="molecule type" value="Genomic_DNA"/>
</dbReference>
<comment type="similarity">
    <text evidence="1">Belongs to the small Tim family.</text>
</comment>
<dbReference type="GO" id="GO:0015031">
    <property type="term" value="P:protein transport"/>
    <property type="evidence" value="ECO:0007669"/>
    <property type="project" value="UniProtKB-KW"/>
</dbReference>
<name>F4Q9J8_CACFS</name>
<keyword evidence="1" id="KW-0472">Membrane</keyword>
<feature type="domain" description="Tim10-like" evidence="2">
    <location>
        <begin position="11"/>
        <end position="72"/>
    </location>
</feature>
<protein>
    <recommendedName>
        <fullName evidence="1">Mitochondrial import inner membrane translocase subunit</fullName>
    </recommendedName>
</protein>
<sequence>MAKSDEEKLMLVMNKMQMKEAFKNVFMVTNQCFEACATNFRLRKLDNDEELCIYKCIDKNEKFTMVLANHFAKVSQTEGFM</sequence>
<accession>F4Q9J8</accession>
<keyword evidence="1" id="KW-1015">Disulfide bond</keyword>
<keyword evidence="1" id="KW-0811">Translocation</keyword>
<dbReference type="OrthoDB" id="1551503at2759"/>
<keyword evidence="4" id="KW-1185">Reference proteome</keyword>
<proteinExistence type="inferred from homology"/>
<dbReference type="Gene3D" id="1.10.287.810">
    <property type="entry name" value="Mitochondrial import inner membrane translocase subunit tim13 like domains"/>
    <property type="match status" value="1"/>
</dbReference>
<dbReference type="AlphaFoldDB" id="F4Q9J8"/>
<keyword evidence="1" id="KW-0999">Mitochondrion inner membrane</keyword>
<comment type="function">
    <text evidence="1">Mitochondrial intermembrane chaperone that participates in the import and insertion of some multi-pass transmembrane proteins into the mitochondrial inner membrane. Also required for the transfer of beta-barrel precursors from the TOM complex to the sorting and assembly machinery (SAM complex) of the outer membrane. Acts as a chaperone-like protein that protects the hydrophobic precursors from aggregation and guide them through the mitochondrial intermembrane space.</text>
</comment>
<comment type="subcellular location">
    <subcellularLocation>
        <location evidence="1">Mitochondrion inner membrane</location>
        <topology evidence="1">Peripheral membrane protein</topology>
        <orientation evidence="1">Intermembrane side</orientation>
    </subcellularLocation>
</comment>
<evidence type="ECO:0000313" key="3">
    <source>
        <dbReference type="EMBL" id="EGG15367.1"/>
    </source>
</evidence>
<comment type="subunit">
    <text evidence="1">Heterohexamer.</text>
</comment>